<dbReference type="Proteomes" id="UP000000644">
    <property type="component" value="Chromosome"/>
</dbReference>
<dbReference type="KEGG" id="pna:Pnap_4098"/>
<feature type="active site" description="Proton donor/acceptor" evidence="3">
    <location>
        <position position="255"/>
    </location>
</feature>
<dbReference type="GO" id="GO:0008903">
    <property type="term" value="F:hydroxypyruvate isomerase activity"/>
    <property type="evidence" value="ECO:0007669"/>
    <property type="project" value="UniProtKB-EC"/>
</dbReference>
<dbReference type="EMBL" id="CP000529">
    <property type="protein sequence ID" value="ABM39388.1"/>
    <property type="molecule type" value="Genomic_DNA"/>
</dbReference>
<dbReference type="Pfam" id="PF01261">
    <property type="entry name" value="AP_endonuc_2"/>
    <property type="match status" value="1"/>
</dbReference>
<dbReference type="PANTHER" id="PTHR43489">
    <property type="entry name" value="ISOMERASE"/>
    <property type="match status" value="1"/>
</dbReference>
<keyword evidence="5" id="KW-0670">Pyruvate</keyword>
<dbReference type="NCBIfam" id="NF043033">
    <property type="entry name" value="OxoTetrIsom"/>
    <property type="match status" value="1"/>
</dbReference>
<keyword evidence="1 2" id="KW-0413">Isomerase</keyword>
<comment type="similarity">
    <text evidence="2">Belongs to the hyi family.</text>
</comment>
<feature type="domain" description="Xylose isomerase-like TIM barrel" evidence="4">
    <location>
        <begin position="21"/>
        <end position="276"/>
    </location>
</feature>
<dbReference type="STRING" id="365044.Pnap_4098"/>
<evidence type="ECO:0000256" key="3">
    <source>
        <dbReference type="PIRSR" id="PIRSR006241-50"/>
    </source>
</evidence>
<dbReference type="InterPro" id="IPR053398">
    <property type="entry name" value="HPT_OtnI_isomerases"/>
</dbReference>
<protein>
    <submittedName>
        <fullName evidence="5">Hydroxypyruvate isomerase</fullName>
        <ecNumber evidence="5">5.3.1.22</ecNumber>
    </submittedName>
</protein>
<dbReference type="OrthoDB" id="9786584at2"/>
<feature type="active site" description="Proton donor/acceptor" evidence="3">
    <location>
        <position position="156"/>
    </location>
</feature>
<dbReference type="RefSeq" id="WP_011803450.1">
    <property type="nucleotide sequence ID" value="NC_008781.1"/>
</dbReference>
<reference evidence="6" key="1">
    <citation type="journal article" date="2009" name="Environ. Microbiol.">
        <title>The genome of Polaromonas naphthalenivorans strain CJ2, isolated from coal tar-contaminated sediment, reveals physiological and metabolic versatility and evolution through extensive horizontal gene transfer.</title>
        <authorList>
            <person name="Yagi J.M."/>
            <person name="Sims D."/>
            <person name="Brettin T."/>
            <person name="Bruce D."/>
            <person name="Madsen E.L."/>
        </authorList>
    </citation>
    <scope>NUCLEOTIDE SEQUENCE [LARGE SCALE GENOMIC DNA]</scope>
    <source>
        <strain evidence="6">CJ2</strain>
    </source>
</reference>
<keyword evidence="6" id="KW-1185">Reference proteome</keyword>
<dbReference type="PANTHER" id="PTHR43489:SF13">
    <property type="entry name" value="HYDROXYPYRUVATE ISOMERASE"/>
    <property type="match status" value="1"/>
</dbReference>
<dbReference type="HOGENOM" id="CLU_050006_1_1_4"/>
<dbReference type="Gene3D" id="3.20.20.150">
    <property type="entry name" value="Divalent-metal-dependent TIM barrel enzymes"/>
    <property type="match status" value="1"/>
</dbReference>
<evidence type="ECO:0000313" key="5">
    <source>
        <dbReference type="EMBL" id="ABM39388.1"/>
    </source>
</evidence>
<dbReference type="eggNOG" id="COG3622">
    <property type="taxonomic scope" value="Bacteria"/>
</dbReference>
<name>A1VUR0_POLNA</name>
<accession>A1VUR0</accession>
<evidence type="ECO:0000256" key="1">
    <source>
        <dbReference type="ARBA" id="ARBA00023235"/>
    </source>
</evidence>
<dbReference type="InterPro" id="IPR050417">
    <property type="entry name" value="Sugar_Epim/Isomerase"/>
</dbReference>
<proteinExistence type="inferred from homology"/>
<dbReference type="SUPFAM" id="SSF51658">
    <property type="entry name" value="Xylose isomerase-like"/>
    <property type="match status" value="1"/>
</dbReference>
<gene>
    <name evidence="5" type="ordered locus">Pnap_4098</name>
</gene>
<evidence type="ECO:0000313" key="6">
    <source>
        <dbReference type="Proteomes" id="UP000000644"/>
    </source>
</evidence>
<dbReference type="InterPro" id="IPR036237">
    <property type="entry name" value="Xyl_isomerase-like_sf"/>
</dbReference>
<evidence type="ECO:0000259" key="4">
    <source>
        <dbReference type="Pfam" id="PF01261"/>
    </source>
</evidence>
<dbReference type="GO" id="GO:0046487">
    <property type="term" value="P:glyoxylate metabolic process"/>
    <property type="evidence" value="ECO:0007669"/>
    <property type="project" value="TreeGrafter"/>
</dbReference>
<organism evidence="5 6">
    <name type="scientific">Polaromonas naphthalenivorans (strain CJ2)</name>
    <dbReference type="NCBI Taxonomy" id="365044"/>
    <lineage>
        <taxon>Bacteria</taxon>
        <taxon>Pseudomonadati</taxon>
        <taxon>Pseudomonadota</taxon>
        <taxon>Betaproteobacteria</taxon>
        <taxon>Burkholderiales</taxon>
        <taxon>Comamonadaceae</taxon>
        <taxon>Polaromonas</taxon>
    </lineage>
</organism>
<dbReference type="InterPro" id="IPR026040">
    <property type="entry name" value="HyI-like"/>
</dbReference>
<dbReference type="InterPro" id="IPR013022">
    <property type="entry name" value="Xyl_isomerase-like_TIM-brl"/>
</dbReference>
<dbReference type="PIRSF" id="PIRSF006241">
    <property type="entry name" value="HyI"/>
    <property type="match status" value="1"/>
</dbReference>
<dbReference type="FunFam" id="3.20.20.150:FF:000007">
    <property type="entry name" value="Hydroxypyruvate isomerase"/>
    <property type="match status" value="1"/>
</dbReference>
<dbReference type="AlphaFoldDB" id="A1VUR0"/>
<dbReference type="EC" id="5.3.1.22" evidence="5"/>
<evidence type="ECO:0000256" key="2">
    <source>
        <dbReference type="PIRNR" id="PIRNR006241"/>
    </source>
</evidence>
<sequence length="284" mass="30495">MPQFAANLNWLYTELPFHQRFEAAARDGFSAVELMSPYSCPVAELKALLVANALELVLLNAPPGGTDAASIEAAWASPGCRGTACLPGHEAEFAAGFALALDYAQQLDCPRIHVMAGLLPELPDVVTREAAQAAYVANLRRAAAQASRAGVDVLIEPINTRDMPGYFLNRQDHAHAILDEVGAENLKVQMDLYHCQVVEGDLAMKLRRYVPTGRIGHIQIAGAPGRNEPDLGEINYPYLFALLDELGYGGWVGCEYKPVRGLAPGATSDGLGWLAEASRGMPAL</sequence>